<dbReference type="Proteomes" id="UP001321445">
    <property type="component" value="Chromosome"/>
</dbReference>
<gene>
    <name evidence="1" type="ORF">HCR_18820</name>
</gene>
<organism evidence="1 2">
    <name type="scientific">Hydrogenimonas cancrithermarum</name>
    <dbReference type="NCBI Taxonomy" id="2993563"/>
    <lineage>
        <taxon>Bacteria</taxon>
        <taxon>Pseudomonadati</taxon>
        <taxon>Campylobacterota</taxon>
        <taxon>Epsilonproteobacteria</taxon>
        <taxon>Campylobacterales</taxon>
        <taxon>Hydrogenimonadaceae</taxon>
        <taxon>Hydrogenimonas</taxon>
    </lineage>
</organism>
<keyword evidence="2" id="KW-1185">Reference proteome</keyword>
<sequence>MRDKKMGKIVGMTQSNYIPWKGYFDYINSVDEFYFYDDVQYTKQDWRNRNLIKTPAGTEWLTVPVGSSRDRLICEVEIRDSLWQRSHWDKILFYYKNAPYFKMYREFFEEIFLGSRWTNLSDMNQTIIKRISRELLGITTKFGDSRPFNLTGKKAERYIPLLKEVGCTTFLSGPSAKNYLTEEMMAKEGIKLEWMNYEGYPEYHQLYPPFEHRVTILDLIFNEGPDMKKYMLSFKEKVEK</sequence>
<evidence type="ECO:0000313" key="1">
    <source>
        <dbReference type="EMBL" id="BDY13570.1"/>
    </source>
</evidence>
<evidence type="ECO:0000313" key="2">
    <source>
        <dbReference type="Proteomes" id="UP001321445"/>
    </source>
</evidence>
<dbReference type="InterPro" id="IPR014985">
    <property type="entry name" value="WbqC"/>
</dbReference>
<name>A0ABN6WWN4_9BACT</name>
<reference evidence="1 2" key="1">
    <citation type="submission" date="2023-03" db="EMBL/GenBank/DDBJ databases">
        <title>Description of Hydrogenimonas sp. ISO32.</title>
        <authorList>
            <person name="Mino S."/>
            <person name="Fukazawa S."/>
            <person name="Sawabe T."/>
        </authorList>
    </citation>
    <scope>NUCLEOTIDE SEQUENCE [LARGE SCALE GENOMIC DNA]</scope>
    <source>
        <strain evidence="1 2">ISO32</strain>
    </source>
</reference>
<dbReference type="EMBL" id="AP027370">
    <property type="protein sequence ID" value="BDY13570.1"/>
    <property type="molecule type" value="Genomic_DNA"/>
</dbReference>
<evidence type="ECO:0008006" key="3">
    <source>
        <dbReference type="Google" id="ProtNLM"/>
    </source>
</evidence>
<dbReference type="Pfam" id="PF08889">
    <property type="entry name" value="WbqC"/>
    <property type="match status" value="1"/>
</dbReference>
<accession>A0ABN6WWN4</accession>
<protein>
    <recommendedName>
        <fullName evidence="3">WbqC-like protein</fullName>
    </recommendedName>
</protein>
<proteinExistence type="predicted"/>